<organism evidence="2 3">
    <name type="scientific">Pseudonocardia dioxanivorans (strain ATCC 55486 / DSM 44775 / JCM 13855 / CB1190)</name>
    <dbReference type="NCBI Taxonomy" id="675635"/>
    <lineage>
        <taxon>Bacteria</taxon>
        <taxon>Bacillati</taxon>
        <taxon>Actinomycetota</taxon>
        <taxon>Actinomycetes</taxon>
        <taxon>Pseudonocardiales</taxon>
        <taxon>Pseudonocardiaceae</taxon>
        <taxon>Pseudonocardia</taxon>
    </lineage>
</organism>
<dbReference type="InterPro" id="IPR037401">
    <property type="entry name" value="SnoaL-like"/>
</dbReference>
<evidence type="ECO:0000313" key="3">
    <source>
        <dbReference type="Proteomes" id="UP000007809"/>
    </source>
</evidence>
<dbReference type="InterPro" id="IPR032710">
    <property type="entry name" value="NTF2-like_dom_sf"/>
</dbReference>
<evidence type="ECO:0000313" key="2">
    <source>
        <dbReference type="EMBL" id="AEA25946.1"/>
    </source>
</evidence>
<dbReference type="Pfam" id="PF13474">
    <property type="entry name" value="SnoaL_3"/>
    <property type="match status" value="1"/>
</dbReference>
<dbReference type="Proteomes" id="UP000007809">
    <property type="component" value="Chromosome"/>
</dbReference>
<dbReference type="Gene3D" id="3.10.450.50">
    <property type="match status" value="1"/>
</dbReference>
<dbReference type="RefSeq" id="WP_013675865.1">
    <property type="nucleotide sequence ID" value="NC_015312.1"/>
</dbReference>
<dbReference type="EMBL" id="CP002593">
    <property type="protein sequence ID" value="AEA25946.1"/>
    <property type="molecule type" value="Genomic_DNA"/>
</dbReference>
<feature type="domain" description="SnoaL-like" evidence="1">
    <location>
        <begin position="39"/>
        <end position="159"/>
    </location>
</feature>
<evidence type="ECO:0000259" key="1">
    <source>
        <dbReference type="Pfam" id="PF13474"/>
    </source>
</evidence>
<keyword evidence="3" id="KW-1185">Reference proteome</keyword>
<proteinExistence type="predicted"/>
<reference evidence="2 3" key="1">
    <citation type="journal article" date="2011" name="J. Bacteriol.">
        <title>Genome sequence of the 1,4-dioxane-degrading Pseudonocardia dioxanivorans strain CB1190.</title>
        <authorList>
            <person name="Sales C.M."/>
            <person name="Mahendra S."/>
            <person name="Grostern A."/>
            <person name="Parales R.E."/>
            <person name="Goodwin L.A."/>
            <person name="Woyke T."/>
            <person name="Nolan M."/>
            <person name="Lapidus A."/>
            <person name="Chertkov O."/>
            <person name="Ovchinnikova G."/>
            <person name="Sczyrba A."/>
            <person name="Alvarez-Cohen L."/>
        </authorList>
    </citation>
    <scope>NUCLEOTIDE SEQUENCE [LARGE SCALE GENOMIC DNA]</scope>
    <source>
        <strain evidence="3">ATCC 55486 / DSM 44775 / JCM 13855 / CB1190</strain>
    </source>
</reference>
<sequence>MTTSPATDQADTRADEAAVRAVLAEEAAVRALFAEEAAVRALLAEEAEAMRTRDAELAVARYATDAMIFDLAPPLGRRGHAAAGVRAWLAGFDGPVTIETTELEVTVGGDLAFAHGLRRMSAVPAGAAEGFSFWYRATTCLRRVQGRWRVVHEHTSTPFHMDGSFRAATDLQP</sequence>
<gene>
    <name evidence="2" type="ordered locus">Psed_3776</name>
</gene>
<dbReference type="OrthoDB" id="9812295at2"/>
<dbReference type="eggNOG" id="COG4319">
    <property type="taxonomic scope" value="Bacteria"/>
</dbReference>
<dbReference type="SUPFAM" id="SSF54427">
    <property type="entry name" value="NTF2-like"/>
    <property type="match status" value="1"/>
</dbReference>
<dbReference type="KEGG" id="pdx:Psed_3776"/>
<accession>F4CLA4</accession>
<protein>
    <recommendedName>
        <fullName evidence="1">SnoaL-like domain-containing protein</fullName>
    </recommendedName>
</protein>
<dbReference type="HOGENOM" id="CLU_132094_0_0_11"/>
<name>F4CLA4_PSEUX</name>
<dbReference type="AlphaFoldDB" id="F4CLA4"/>
<dbReference type="STRING" id="675635.Psed_3776"/>